<feature type="region of interest" description="Disordered" evidence="1">
    <location>
        <begin position="65"/>
        <end position="85"/>
    </location>
</feature>
<sequence length="116" mass="12979">MLQEGNSLLRTKKYPALRVTRGQGLSMVNDENGLREACSFPAPECRRRRRRNSARTGPSVVCVQTNRRDSNHIHSPSSFAGASIPPRHLYSRCARCGHRVLREKAGSQGLRPPDEV</sequence>
<accession>J9GI05</accession>
<proteinExistence type="predicted"/>
<dbReference type="AlphaFoldDB" id="J9GI05"/>
<dbReference type="EMBL" id="AMCI01002921">
    <property type="protein sequence ID" value="EJX01528.1"/>
    <property type="molecule type" value="Genomic_DNA"/>
</dbReference>
<evidence type="ECO:0000313" key="2">
    <source>
        <dbReference type="EMBL" id="EJX01528.1"/>
    </source>
</evidence>
<organism evidence="2">
    <name type="scientific">gut metagenome</name>
    <dbReference type="NCBI Taxonomy" id="749906"/>
    <lineage>
        <taxon>unclassified sequences</taxon>
        <taxon>metagenomes</taxon>
        <taxon>organismal metagenomes</taxon>
    </lineage>
</organism>
<gene>
    <name evidence="2" type="ORF">EVA_10365</name>
</gene>
<comment type="caution">
    <text evidence="2">The sequence shown here is derived from an EMBL/GenBank/DDBJ whole genome shotgun (WGS) entry which is preliminary data.</text>
</comment>
<evidence type="ECO:0000256" key="1">
    <source>
        <dbReference type="SAM" id="MobiDB-lite"/>
    </source>
</evidence>
<reference evidence="2" key="1">
    <citation type="journal article" date="2012" name="PLoS ONE">
        <title>Gene sets for utilization of primary and secondary nutrition supplies in the distal gut of endangered iberian lynx.</title>
        <authorList>
            <person name="Alcaide M."/>
            <person name="Messina E."/>
            <person name="Richter M."/>
            <person name="Bargiela R."/>
            <person name="Peplies J."/>
            <person name="Huws S.A."/>
            <person name="Newbold C.J."/>
            <person name="Golyshin P.N."/>
            <person name="Simon M.A."/>
            <person name="Lopez G."/>
            <person name="Yakimov M.M."/>
            <person name="Ferrer M."/>
        </authorList>
    </citation>
    <scope>NUCLEOTIDE SEQUENCE</scope>
</reference>
<name>J9GI05_9ZZZZ</name>
<protein>
    <submittedName>
        <fullName evidence="2">Uncharacterized protein</fullName>
    </submittedName>
</protein>